<accession>A0A0C3PN44</accession>
<dbReference type="STRING" id="870435.A0A0C3PN44"/>
<reference evidence="2" key="2">
    <citation type="submission" date="2015-01" db="EMBL/GenBank/DDBJ databases">
        <title>Evolutionary Origins and Diversification of the Mycorrhizal Mutualists.</title>
        <authorList>
            <consortium name="DOE Joint Genome Institute"/>
            <consortium name="Mycorrhizal Genomics Consortium"/>
            <person name="Kohler A."/>
            <person name="Kuo A."/>
            <person name="Nagy L.G."/>
            <person name="Floudas D."/>
            <person name="Copeland A."/>
            <person name="Barry K.W."/>
            <person name="Cichocki N."/>
            <person name="Veneault-Fourrey C."/>
            <person name="LaButti K."/>
            <person name="Lindquist E.A."/>
            <person name="Lipzen A."/>
            <person name="Lundell T."/>
            <person name="Morin E."/>
            <person name="Murat C."/>
            <person name="Riley R."/>
            <person name="Ohm R."/>
            <person name="Sun H."/>
            <person name="Tunlid A."/>
            <person name="Henrissat B."/>
            <person name="Grigoriev I.V."/>
            <person name="Hibbett D.S."/>
            <person name="Martin F."/>
        </authorList>
    </citation>
    <scope>NUCLEOTIDE SEQUENCE [LARGE SCALE GENOMIC DNA]</scope>
    <source>
        <strain evidence="2">Marx 270</strain>
    </source>
</reference>
<organism evidence="1 2">
    <name type="scientific">Pisolithus tinctorius Marx 270</name>
    <dbReference type="NCBI Taxonomy" id="870435"/>
    <lineage>
        <taxon>Eukaryota</taxon>
        <taxon>Fungi</taxon>
        <taxon>Dikarya</taxon>
        <taxon>Basidiomycota</taxon>
        <taxon>Agaricomycotina</taxon>
        <taxon>Agaricomycetes</taxon>
        <taxon>Agaricomycetidae</taxon>
        <taxon>Boletales</taxon>
        <taxon>Sclerodermatineae</taxon>
        <taxon>Pisolithaceae</taxon>
        <taxon>Pisolithus</taxon>
    </lineage>
</organism>
<dbReference type="HOGENOM" id="CLU_2146919_0_0_1"/>
<proteinExistence type="predicted"/>
<dbReference type="OrthoDB" id="5553410at2759"/>
<dbReference type="AlphaFoldDB" id="A0A0C3PN44"/>
<name>A0A0C3PN44_PISTI</name>
<sequence length="112" mass="12596">MTVIDAKVRPPNVQRVLDYKSGGDGQVVVPSRPPLAGYDEVKSRSLSMKAYAQESLGVGIDFVIDTCCLRRRHDWLKQVACVVSSFIFGTPTWMDGRRRILRERIESVVKAD</sequence>
<dbReference type="InParanoid" id="A0A0C3PN44"/>
<keyword evidence="2" id="KW-1185">Reference proteome</keyword>
<evidence type="ECO:0000313" key="1">
    <source>
        <dbReference type="EMBL" id="KIO10241.1"/>
    </source>
</evidence>
<protein>
    <submittedName>
        <fullName evidence="1">Uncharacterized protein</fullName>
    </submittedName>
</protein>
<dbReference type="EMBL" id="KN831952">
    <property type="protein sequence ID" value="KIO10241.1"/>
    <property type="molecule type" value="Genomic_DNA"/>
</dbReference>
<gene>
    <name evidence="1" type="ORF">M404DRAFT_21227</name>
</gene>
<evidence type="ECO:0000313" key="2">
    <source>
        <dbReference type="Proteomes" id="UP000054217"/>
    </source>
</evidence>
<dbReference type="Proteomes" id="UP000054217">
    <property type="component" value="Unassembled WGS sequence"/>
</dbReference>
<reference evidence="1 2" key="1">
    <citation type="submission" date="2014-04" db="EMBL/GenBank/DDBJ databases">
        <authorList>
            <consortium name="DOE Joint Genome Institute"/>
            <person name="Kuo A."/>
            <person name="Kohler A."/>
            <person name="Costa M.D."/>
            <person name="Nagy L.G."/>
            <person name="Floudas D."/>
            <person name="Copeland A."/>
            <person name="Barry K.W."/>
            <person name="Cichocki N."/>
            <person name="Veneault-Fourrey C."/>
            <person name="LaButti K."/>
            <person name="Lindquist E.A."/>
            <person name="Lipzen A."/>
            <person name="Lundell T."/>
            <person name="Morin E."/>
            <person name="Murat C."/>
            <person name="Sun H."/>
            <person name="Tunlid A."/>
            <person name="Henrissat B."/>
            <person name="Grigoriev I.V."/>
            <person name="Hibbett D.S."/>
            <person name="Martin F."/>
            <person name="Nordberg H.P."/>
            <person name="Cantor M.N."/>
            <person name="Hua S.X."/>
        </authorList>
    </citation>
    <scope>NUCLEOTIDE SEQUENCE [LARGE SCALE GENOMIC DNA]</scope>
    <source>
        <strain evidence="1 2">Marx 270</strain>
    </source>
</reference>